<dbReference type="EMBL" id="CADCVQ010000118">
    <property type="protein sequence ID" value="CAA9512126.1"/>
    <property type="molecule type" value="Genomic_DNA"/>
</dbReference>
<name>A0A6J4T298_9ACTN</name>
<dbReference type="AlphaFoldDB" id="A0A6J4T298"/>
<dbReference type="InterPro" id="IPR049210">
    <property type="entry name" value="DUF6812"/>
</dbReference>
<dbReference type="Pfam" id="PF20660">
    <property type="entry name" value="DUF6812"/>
    <property type="match status" value="1"/>
</dbReference>
<gene>
    <name evidence="1" type="ORF">AVDCRST_MAG67-2787</name>
</gene>
<sequence length="121" mass="13162">MRSIRRSDSGIGAPLPNKDEVQHRYERISIDTPRHRIVGVATLASDGYRSRLSDLLNAPERDFIALTDATVTALDGDREVSHHDFIAVHRQHVVFAVSLGEEAEESGAATGLSAPVPPRPA</sequence>
<protein>
    <submittedName>
        <fullName evidence="1">Uncharacterized protein</fullName>
    </submittedName>
</protein>
<reference evidence="1" key="1">
    <citation type="submission" date="2020-02" db="EMBL/GenBank/DDBJ databases">
        <authorList>
            <person name="Meier V. D."/>
        </authorList>
    </citation>
    <scope>NUCLEOTIDE SEQUENCE</scope>
    <source>
        <strain evidence="1">AVDCRST_MAG67</strain>
    </source>
</reference>
<accession>A0A6J4T298</accession>
<proteinExistence type="predicted"/>
<evidence type="ECO:0000313" key="1">
    <source>
        <dbReference type="EMBL" id="CAA9512126.1"/>
    </source>
</evidence>
<organism evidence="1">
    <name type="scientific">uncultured Solirubrobacteraceae bacterium</name>
    <dbReference type="NCBI Taxonomy" id="1162706"/>
    <lineage>
        <taxon>Bacteria</taxon>
        <taxon>Bacillati</taxon>
        <taxon>Actinomycetota</taxon>
        <taxon>Thermoleophilia</taxon>
        <taxon>Solirubrobacterales</taxon>
        <taxon>Solirubrobacteraceae</taxon>
        <taxon>environmental samples</taxon>
    </lineage>
</organism>